<evidence type="ECO:0000313" key="12">
    <source>
        <dbReference type="EMBL" id="EAY01990.1"/>
    </source>
</evidence>
<dbReference type="PANTHER" id="PTHR28618">
    <property type="entry name" value="CENTROSOMAL PROTEIN POC5"/>
    <property type="match status" value="1"/>
</dbReference>
<dbReference type="AlphaFoldDB" id="A2EZA9"/>
<dbReference type="EMBL" id="DS113550">
    <property type="protein sequence ID" value="EAY01990.1"/>
    <property type="molecule type" value="Genomic_DNA"/>
</dbReference>
<dbReference type="OrthoDB" id="10064898at2759"/>
<dbReference type="InterPro" id="IPR033351">
    <property type="entry name" value="POC5"/>
</dbReference>
<dbReference type="PANTHER" id="PTHR28618:SF1">
    <property type="entry name" value="CENTROSOMAL PROTEIN POC5"/>
    <property type="match status" value="1"/>
</dbReference>
<evidence type="ECO:0000256" key="2">
    <source>
        <dbReference type="ARBA" id="ARBA00010411"/>
    </source>
</evidence>
<dbReference type="VEuPathDB" id="TrichDB:TVAGG3_0136400"/>
<sequence>MSDKAEETLHQIIQTNFDNLRDDLQKFITYNDQVVAKEQNDVYSPIIAKLTDELNSYQTQFEQMQTLTQDNTAELTRKENILRKLVEKSALLHTKVRNSNISSRAFHTWIEDGTEKLILTRRFESIFIKKATERVFFRRWIRKMHKRREDRLELEARHIYEKESKESSKRYNAQITKLEEELAAARAELESKQKSFLEMQQRLRKAFMRGVVNLNLEAMDVFNGAQFMNLVQEVEGGTGGVHDSENEVEEGDDEFYVEEAPNVAVIRH</sequence>
<reference evidence="12" key="2">
    <citation type="journal article" date="2007" name="Science">
        <title>Draft genome sequence of the sexually transmitted pathogen Trichomonas vaginalis.</title>
        <authorList>
            <person name="Carlton J.M."/>
            <person name="Hirt R.P."/>
            <person name="Silva J.C."/>
            <person name="Delcher A.L."/>
            <person name="Schatz M."/>
            <person name="Zhao Q."/>
            <person name="Wortman J.R."/>
            <person name="Bidwell S.L."/>
            <person name="Alsmark U.C.M."/>
            <person name="Besteiro S."/>
            <person name="Sicheritz-Ponten T."/>
            <person name="Noel C.J."/>
            <person name="Dacks J.B."/>
            <person name="Foster P.G."/>
            <person name="Simillion C."/>
            <person name="Van de Peer Y."/>
            <person name="Miranda-Saavedra D."/>
            <person name="Barton G.J."/>
            <person name="Westrop G.D."/>
            <person name="Mueller S."/>
            <person name="Dessi D."/>
            <person name="Fiori P.L."/>
            <person name="Ren Q."/>
            <person name="Paulsen I."/>
            <person name="Zhang H."/>
            <person name="Bastida-Corcuera F.D."/>
            <person name="Simoes-Barbosa A."/>
            <person name="Brown M.T."/>
            <person name="Hayes R.D."/>
            <person name="Mukherjee M."/>
            <person name="Okumura C.Y."/>
            <person name="Schneider R."/>
            <person name="Smith A.J."/>
            <person name="Vanacova S."/>
            <person name="Villalvazo M."/>
            <person name="Haas B.J."/>
            <person name="Pertea M."/>
            <person name="Feldblyum T.V."/>
            <person name="Utterback T.R."/>
            <person name="Shu C.L."/>
            <person name="Osoegawa K."/>
            <person name="de Jong P.J."/>
            <person name="Hrdy I."/>
            <person name="Horvathova L."/>
            <person name="Zubacova Z."/>
            <person name="Dolezal P."/>
            <person name="Malik S.B."/>
            <person name="Logsdon J.M. Jr."/>
            <person name="Henze K."/>
            <person name="Gupta A."/>
            <person name="Wang C.C."/>
            <person name="Dunne R.L."/>
            <person name="Upcroft J.A."/>
            <person name="Upcroft P."/>
            <person name="White O."/>
            <person name="Salzberg S.L."/>
            <person name="Tang P."/>
            <person name="Chiu C.-H."/>
            <person name="Lee Y.-S."/>
            <person name="Embley T.M."/>
            <person name="Coombs G.H."/>
            <person name="Mottram J.C."/>
            <person name="Tachezy J."/>
            <person name="Fraser-Liggett C.M."/>
            <person name="Johnson P.J."/>
        </authorList>
    </citation>
    <scope>NUCLEOTIDE SEQUENCE [LARGE SCALE GENOMIC DNA]</scope>
    <source>
        <strain evidence="12">G3</strain>
    </source>
</reference>
<proteinExistence type="inferred from homology"/>
<reference evidence="12" key="1">
    <citation type="submission" date="2006-10" db="EMBL/GenBank/DDBJ databases">
        <authorList>
            <person name="Amadeo P."/>
            <person name="Zhao Q."/>
            <person name="Wortman J."/>
            <person name="Fraser-Liggett C."/>
            <person name="Carlton J."/>
        </authorList>
    </citation>
    <scope>NUCLEOTIDE SEQUENCE</scope>
    <source>
        <strain evidence="12">G3</strain>
    </source>
</reference>
<evidence type="ECO:0000256" key="5">
    <source>
        <dbReference type="ARBA" id="ARBA00022737"/>
    </source>
</evidence>
<keyword evidence="5" id="KW-0677">Repeat</keyword>
<comment type="similarity">
    <text evidence="2">Belongs to the POC5 family.</text>
</comment>
<protein>
    <recommendedName>
        <fullName evidence="3">Centrosomal protein POC5</fullName>
    </recommendedName>
    <alternativeName>
        <fullName evidence="9">Protein of centriole 5</fullName>
    </alternativeName>
</protein>
<evidence type="ECO:0000256" key="3">
    <source>
        <dbReference type="ARBA" id="ARBA00014910"/>
    </source>
</evidence>
<evidence type="ECO:0000256" key="6">
    <source>
        <dbReference type="ARBA" id="ARBA00023054"/>
    </source>
</evidence>
<feature type="coiled-coil region" evidence="11">
    <location>
        <begin position="161"/>
        <end position="202"/>
    </location>
</feature>
<evidence type="ECO:0000256" key="11">
    <source>
        <dbReference type="SAM" id="Coils"/>
    </source>
</evidence>
<keyword evidence="4" id="KW-0963">Cytoplasm</keyword>
<keyword evidence="6 11" id="KW-0175">Coiled coil</keyword>
<evidence type="ECO:0000256" key="7">
    <source>
        <dbReference type="ARBA" id="ARBA00023212"/>
    </source>
</evidence>
<accession>A2EZA9</accession>
<evidence type="ECO:0000256" key="1">
    <source>
        <dbReference type="ARBA" id="ARBA00004114"/>
    </source>
</evidence>
<dbReference type="RefSeq" id="XP_001330470.1">
    <property type="nucleotide sequence ID" value="XM_001330435.1"/>
</dbReference>
<dbReference type="InParanoid" id="A2EZA9"/>
<dbReference type="GO" id="GO:0005814">
    <property type="term" value="C:centriole"/>
    <property type="evidence" value="ECO:0007669"/>
    <property type="project" value="UniProtKB-SubCell"/>
</dbReference>
<keyword evidence="13" id="KW-1185">Reference proteome</keyword>
<comment type="function">
    <text evidence="10">Essential for the assembly of the distal half of centrioles, required for centriole elongation. Acts as a negative regulator of centriole elongation.</text>
</comment>
<name>A2EZA9_TRIV3</name>
<organism evidence="12 13">
    <name type="scientific">Trichomonas vaginalis (strain ATCC PRA-98 / G3)</name>
    <dbReference type="NCBI Taxonomy" id="412133"/>
    <lineage>
        <taxon>Eukaryota</taxon>
        <taxon>Metamonada</taxon>
        <taxon>Parabasalia</taxon>
        <taxon>Trichomonadida</taxon>
        <taxon>Trichomonadidae</taxon>
        <taxon>Trichomonas</taxon>
    </lineage>
</organism>
<evidence type="ECO:0000313" key="13">
    <source>
        <dbReference type="Proteomes" id="UP000001542"/>
    </source>
</evidence>
<keyword evidence="7" id="KW-0206">Cytoskeleton</keyword>
<evidence type="ECO:0000256" key="9">
    <source>
        <dbReference type="ARBA" id="ARBA00031694"/>
    </source>
</evidence>
<evidence type="ECO:0000256" key="4">
    <source>
        <dbReference type="ARBA" id="ARBA00022490"/>
    </source>
</evidence>
<comment type="subcellular location">
    <subcellularLocation>
        <location evidence="1">Cytoplasm</location>
        <location evidence="1">Cytoskeleton</location>
        <location evidence="1">Microtubule organizing center</location>
        <location evidence="1">Centrosome</location>
        <location evidence="1">Centriole</location>
    </subcellularLocation>
</comment>
<evidence type="ECO:0000256" key="10">
    <source>
        <dbReference type="ARBA" id="ARBA00049959"/>
    </source>
</evidence>
<dbReference type="SMR" id="A2EZA9"/>
<dbReference type="KEGG" id="tva:4759821"/>
<evidence type="ECO:0000256" key="8">
    <source>
        <dbReference type="ARBA" id="ARBA00023306"/>
    </source>
</evidence>
<keyword evidence="8" id="KW-0131">Cell cycle</keyword>
<dbReference type="VEuPathDB" id="TrichDB:TVAG_217270"/>
<dbReference type="Proteomes" id="UP000001542">
    <property type="component" value="Unassembled WGS sequence"/>
</dbReference>
<gene>
    <name evidence="12" type="ORF">TVAG_217270</name>
</gene>